<dbReference type="AlphaFoldDB" id="A0AAV4AL06"/>
<dbReference type="GO" id="GO:0003676">
    <property type="term" value="F:nucleic acid binding"/>
    <property type="evidence" value="ECO:0007669"/>
    <property type="project" value="InterPro"/>
</dbReference>
<dbReference type="InterPro" id="IPR012337">
    <property type="entry name" value="RNaseH-like_sf"/>
</dbReference>
<keyword evidence="2" id="KW-1185">Reference proteome</keyword>
<dbReference type="InterPro" id="IPR036397">
    <property type="entry name" value="RNaseH_sf"/>
</dbReference>
<gene>
    <name evidence="1" type="ORF">PoB_003420200</name>
</gene>
<dbReference type="Gene3D" id="3.30.420.10">
    <property type="entry name" value="Ribonuclease H-like superfamily/Ribonuclease H"/>
    <property type="match status" value="1"/>
</dbReference>
<sequence>TRYEETVPLRKIDAEANAEALVDIYSRLGILEKVLSEQGMQLMSDCIKEVCRFLGIKQKSNKLLVQWREPFRVSATVGANDYRSNVNGEEKTFQTNLLKRYITMDTTSDETPRVMAMCRKRVCLLWRTTTRVAAVMTMNLKFYRS</sequence>
<dbReference type="EMBL" id="BLXT01003909">
    <property type="protein sequence ID" value="GFO07697.1"/>
    <property type="molecule type" value="Genomic_DNA"/>
</dbReference>
<dbReference type="SUPFAM" id="SSF53098">
    <property type="entry name" value="Ribonuclease H-like"/>
    <property type="match status" value="1"/>
</dbReference>
<dbReference type="Proteomes" id="UP000735302">
    <property type="component" value="Unassembled WGS sequence"/>
</dbReference>
<evidence type="ECO:0000313" key="1">
    <source>
        <dbReference type="EMBL" id="GFO07697.1"/>
    </source>
</evidence>
<accession>A0AAV4AL06</accession>
<comment type="caution">
    <text evidence="1">The sequence shown here is derived from an EMBL/GenBank/DDBJ whole genome shotgun (WGS) entry which is preliminary data.</text>
</comment>
<feature type="non-terminal residue" evidence="1">
    <location>
        <position position="1"/>
    </location>
</feature>
<evidence type="ECO:0000313" key="2">
    <source>
        <dbReference type="Proteomes" id="UP000735302"/>
    </source>
</evidence>
<proteinExistence type="predicted"/>
<name>A0AAV4AL06_9GAST</name>
<organism evidence="1 2">
    <name type="scientific">Plakobranchus ocellatus</name>
    <dbReference type="NCBI Taxonomy" id="259542"/>
    <lineage>
        <taxon>Eukaryota</taxon>
        <taxon>Metazoa</taxon>
        <taxon>Spiralia</taxon>
        <taxon>Lophotrochozoa</taxon>
        <taxon>Mollusca</taxon>
        <taxon>Gastropoda</taxon>
        <taxon>Heterobranchia</taxon>
        <taxon>Euthyneura</taxon>
        <taxon>Panpulmonata</taxon>
        <taxon>Sacoglossa</taxon>
        <taxon>Placobranchoidea</taxon>
        <taxon>Plakobranchidae</taxon>
        <taxon>Plakobranchus</taxon>
    </lineage>
</organism>
<reference evidence="1 2" key="1">
    <citation type="journal article" date="2021" name="Elife">
        <title>Chloroplast acquisition without the gene transfer in kleptoplastic sea slugs, Plakobranchus ocellatus.</title>
        <authorList>
            <person name="Maeda T."/>
            <person name="Takahashi S."/>
            <person name="Yoshida T."/>
            <person name="Shimamura S."/>
            <person name="Takaki Y."/>
            <person name="Nagai Y."/>
            <person name="Toyoda A."/>
            <person name="Suzuki Y."/>
            <person name="Arimoto A."/>
            <person name="Ishii H."/>
            <person name="Satoh N."/>
            <person name="Nishiyama T."/>
            <person name="Hasebe M."/>
            <person name="Maruyama T."/>
            <person name="Minagawa J."/>
            <person name="Obokata J."/>
            <person name="Shigenobu S."/>
        </authorList>
    </citation>
    <scope>NUCLEOTIDE SEQUENCE [LARGE SCALE GENOMIC DNA]</scope>
</reference>
<protein>
    <submittedName>
        <fullName evidence="1">Zinc finger protein</fullName>
    </submittedName>
</protein>